<dbReference type="FunFam" id="2.40.30.70:FF:000001">
    <property type="entry name" value="tRNA (N6-threonylcarbamoyladenosine(37)-N6)-methyltransferase TrmO"/>
    <property type="match status" value="1"/>
</dbReference>
<dbReference type="Pfam" id="PF18389">
    <property type="entry name" value="TrmO_C"/>
    <property type="match status" value="1"/>
</dbReference>
<keyword evidence="1" id="KW-0949">S-adenosyl-L-methionine</keyword>
<dbReference type="PROSITE" id="PS51668">
    <property type="entry name" value="TSAA_2"/>
    <property type="match status" value="1"/>
</dbReference>
<dbReference type="CDD" id="cd09281">
    <property type="entry name" value="UPF0066"/>
    <property type="match status" value="1"/>
</dbReference>
<evidence type="ECO:0000256" key="1">
    <source>
        <dbReference type="ARBA" id="ARBA00022691"/>
    </source>
</evidence>
<dbReference type="PANTHER" id="PTHR12818">
    <property type="entry name" value="TRNA (ADENINE(37)-N6)-METHYLTRANSFERASE"/>
    <property type="match status" value="1"/>
</dbReference>
<dbReference type="SUPFAM" id="SSF118196">
    <property type="entry name" value="YaeB-like"/>
    <property type="match status" value="1"/>
</dbReference>
<evidence type="ECO:0000256" key="2">
    <source>
        <dbReference type="ARBA" id="ARBA00033753"/>
    </source>
</evidence>
<evidence type="ECO:0000259" key="3">
    <source>
        <dbReference type="PROSITE" id="PS51668"/>
    </source>
</evidence>
<name>A0A3B1BP82_9ZZZZ</name>
<proteinExistence type="inferred from homology"/>
<evidence type="ECO:0000313" key="4">
    <source>
        <dbReference type="EMBL" id="VAX13993.1"/>
    </source>
</evidence>
<dbReference type="GO" id="GO:0032259">
    <property type="term" value="P:methylation"/>
    <property type="evidence" value="ECO:0007669"/>
    <property type="project" value="UniProtKB-KW"/>
</dbReference>
<sequence>MMSFTMQNIGLVHSCFREKFGIPRQPGLVPEARAEIEILPPYDQDEAFNGLDDFSHLWVIFVFHQCLRKKWKATVRPPRLGGNRRVGVFASRATFRPNPIGLSVVKFDGMARRQGHLYLQISGVDLLDGTPVLDLKPYLPYADSLPQALGGYAPEAPQPFGPLLFSAEAEAQCQQYAQGYAGGYTQLRSLIVNLLQLDPRPAYRAHMRAGTQEIYAMRLLDFDLKWEIRGNEIYVLRLDSTG</sequence>
<dbReference type="InterPro" id="IPR040372">
    <property type="entry name" value="YaeB-like"/>
</dbReference>
<dbReference type="InterPro" id="IPR023370">
    <property type="entry name" value="TrmO-like_N"/>
</dbReference>
<dbReference type="PANTHER" id="PTHR12818:SF0">
    <property type="entry name" value="TRNA (ADENINE(37)-N6)-METHYLTRANSFERASE"/>
    <property type="match status" value="1"/>
</dbReference>
<dbReference type="InterPro" id="IPR041369">
    <property type="entry name" value="TrmO_C"/>
</dbReference>
<feature type="domain" description="TsaA-like" evidence="3">
    <location>
        <begin position="6"/>
        <end position="147"/>
    </location>
</feature>
<protein>
    <submittedName>
        <fullName evidence="4">tRNA (Adenine(37)-N6)-methyltransferase</fullName>
    </submittedName>
</protein>
<dbReference type="EMBL" id="UOFZ01000150">
    <property type="protein sequence ID" value="VAX13993.1"/>
    <property type="molecule type" value="Genomic_DNA"/>
</dbReference>
<dbReference type="Gene3D" id="3.30.2310.10">
    <property type="entry name" value="YaeB-like"/>
    <property type="match status" value="1"/>
</dbReference>
<dbReference type="Gene3D" id="2.40.30.70">
    <property type="entry name" value="YaeB-like"/>
    <property type="match status" value="1"/>
</dbReference>
<comment type="similarity">
    <text evidence="2">Belongs to the tRNA methyltransferase O family.</text>
</comment>
<gene>
    <name evidence="4" type="ORF">MNBD_GAMMA24-1456</name>
</gene>
<dbReference type="Pfam" id="PF01980">
    <property type="entry name" value="TrmO_N"/>
    <property type="match status" value="1"/>
</dbReference>
<accession>A0A3B1BP82</accession>
<keyword evidence="4" id="KW-0489">Methyltransferase</keyword>
<dbReference type="PROSITE" id="PS01318">
    <property type="entry name" value="TSAA_1"/>
    <property type="match status" value="1"/>
</dbReference>
<reference evidence="4" key="1">
    <citation type="submission" date="2018-06" db="EMBL/GenBank/DDBJ databases">
        <authorList>
            <person name="Zhirakovskaya E."/>
        </authorList>
    </citation>
    <scope>NUCLEOTIDE SEQUENCE</scope>
</reference>
<dbReference type="AlphaFoldDB" id="A0A3B1BP82"/>
<dbReference type="GO" id="GO:0089715">
    <property type="term" value="F:tRNA (L-threonylcarbamoyladenosine(37)-C2) methyltransferase activity"/>
    <property type="evidence" value="ECO:0007669"/>
    <property type="project" value="TreeGrafter"/>
</dbReference>
<keyword evidence="4" id="KW-0808">Transferase</keyword>
<dbReference type="InterPro" id="IPR036414">
    <property type="entry name" value="YaeB_N_sf"/>
</dbReference>
<dbReference type="InterPro" id="IPR023368">
    <property type="entry name" value="UPF0066_cons_site"/>
</dbReference>
<dbReference type="NCBIfam" id="TIGR00104">
    <property type="entry name" value="tRNA_TsaA"/>
    <property type="match status" value="1"/>
</dbReference>
<dbReference type="InterPro" id="IPR036413">
    <property type="entry name" value="YaeB-like_sf"/>
</dbReference>
<organism evidence="4">
    <name type="scientific">hydrothermal vent metagenome</name>
    <dbReference type="NCBI Taxonomy" id="652676"/>
    <lineage>
        <taxon>unclassified sequences</taxon>
        <taxon>metagenomes</taxon>
        <taxon>ecological metagenomes</taxon>
    </lineage>
</organism>